<dbReference type="SFLD" id="SFLDG01135">
    <property type="entry name" value="C1.5.6:_HAD__Beta-PGM__Phospha"/>
    <property type="match status" value="1"/>
</dbReference>
<comment type="catalytic activity">
    <reaction evidence="3">
        <text>an (S)-2-haloacid + H2O = a (2R)-2-hydroxycarboxylate + a halide anion + H(+)</text>
        <dbReference type="Rhea" id="RHEA:11192"/>
        <dbReference type="ChEBI" id="CHEBI:15377"/>
        <dbReference type="ChEBI" id="CHEBI:15378"/>
        <dbReference type="ChEBI" id="CHEBI:16042"/>
        <dbReference type="ChEBI" id="CHEBI:58314"/>
        <dbReference type="ChEBI" id="CHEBI:137405"/>
        <dbReference type="EC" id="3.8.1.2"/>
    </reaction>
</comment>
<accession>A0A1L4A0L1</accession>
<dbReference type="NCBIfam" id="TIGR01428">
    <property type="entry name" value="HAD_type_II"/>
    <property type="match status" value="1"/>
</dbReference>
<evidence type="ECO:0000313" key="4">
    <source>
        <dbReference type="EMBL" id="API61420.1"/>
    </source>
</evidence>
<dbReference type="AlphaFoldDB" id="A0A1L4A0L1"/>
<evidence type="ECO:0000256" key="1">
    <source>
        <dbReference type="ARBA" id="ARBA00008106"/>
    </source>
</evidence>
<dbReference type="InterPro" id="IPR023214">
    <property type="entry name" value="HAD_sf"/>
</dbReference>
<dbReference type="OrthoDB" id="7989657at2"/>
<protein>
    <recommendedName>
        <fullName evidence="3">(S)-2-haloacid dehalogenase</fullName>
        <ecNumber evidence="3">3.8.1.2</ecNumber>
    </recommendedName>
    <alternativeName>
        <fullName evidence="3">2-haloalkanoic acid dehalogenase</fullName>
    </alternativeName>
    <alternativeName>
        <fullName evidence="3">Halocarboxylic acid halidohydrolase</fullName>
    </alternativeName>
    <alternativeName>
        <fullName evidence="3">L-2-haloacid dehalogenase</fullName>
    </alternativeName>
</protein>
<dbReference type="PANTHER" id="PTHR43316">
    <property type="entry name" value="HYDROLASE, HALOACID DELAHOGENASE-RELATED"/>
    <property type="match status" value="1"/>
</dbReference>
<keyword evidence="4" id="KW-0614">Plasmid</keyword>
<dbReference type="Pfam" id="PF00702">
    <property type="entry name" value="Hydrolase"/>
    <property type="match status" value="1"/>
</dbReference>
<evidence type="ECO:0000313" key="5">
    <source>
        <dbReference type="Proteomes" id="UP000182063"/>
    </source>
</evidence>
<dbReference type="InterPro" id="IPR006328">
    <property type="entry name" value="2-HAD"/>
</dbReference>
<dbReference type="RefSeq" id="WP_030540859.1">
    <property type="nucleotide sequence ID" value="NZ_CP018223.1"/>
</dbReference>
<dbReference type="SFLD" id="SFLDF00045">
    <property type="entry name" value="2-haloacid_dehalogenase"/>
    <property type="match status" value="1"/>
</dbReference>
<keyword evidence="2 3" id="KW-0378">Hydrolase</keyword>
<dbReference type="SFLD" id="SFLDS00003">
    <property type="entry name" value="Haloacid_Dehalogenase"/>
    <property type="match status" value="1"/>
</dbReference>
<dbReference type="CDD" id="cd02588">
    <property type="entry name" value="HAD_L2-DEX"/>
    <property type="match status" value="1"/>
</dbReference>
<dbReference type="NCBIfam" id="TIGR01493">
    <property type="entry name" value="HAD-SF-IA-v2"/>
    <property type="match status" value="1"/>
</dbReference>
<name>A0A1L4A0L1_9SPHN</name>
<dbReference type="KEGG" id="sphj:BSL82_18455"/>
<dbReference type="PANTHER" id="PTHR43316:SF3">
    <property type="entry name" value="HALOACID DEHALOGENASE, TYPE II (AFU_ORTHOLOGUE AFUA_2G07750)-RELATED"/>
    <property type="match status" value="1"/>
</dbReference>
<dbReference type="InterPro" id="IPR023198">
    <property type="entry name" value="PGP-like_dom2"/>
</dbReference>
<dbReference type="Gene3D" id="3.40.50.1000">
    <property type="entry name" value="HAD superfamily/HAD-like"/>
    <property type="match status" value="1"/>
</dbReference>
<evidence type="ECO:0000256" key="2">
    <source>
        <dbReference type="ARBA" id="ARBA00022801"/>
    </source>
</evidence>
<gene>
    <name evidence="4" type="ORF">BSL82_18455</name>
</gene>
<evidence type="ECO:0000256" key="3">
    <source>
        <dbReference type="RuleBase" id="RU368077"/>
    </source>
</evidence>
<dbReference type="InterPro" id="IPR006439">
    <property type="entry name" value="HAD-SF_hydro_IA"/>
</dbReference>
<dbReference type="InterPro" id="IPR051540">
    <property type="entry name" value="S-2-haloacid_dehalogenase"/>
</dbReference>
<dbReference type="SFLD" id="SFLDG01129">
    <property type="entry name" value="C1.5:_HAD__Beta-PGM__Phosphata"/>
    <property type="match status" value="1"/>
</dbReference>
<dbReference type="InterPro" id="IPR036412">
    <property type="entry name" value="HAD-like_sf"/>
</dbReference>
<dbReference type="PRINTS" id="PR00413">
    <property type="entry name" value="HADHALOGNASE"/>
</dbReference>
<dbReference type="Proteomes" id="UP000182063">
    <property type="component" value="Plasmid pHSL2"/>
</dbReference>
<proteinExistence type="inferred from homology"/>
<organism evidence="4 5">
    <name type="scientific">Tardibacter chloracetimidivorans</name>
    <dbReference type="NCBI Taxonomy" id="1921510"/>
    <lineage>
        <taxon>Bacteria</taxon>
        <taxon>Pseudomonadati</taxon>
        <taxon>Pseudomonadota</taxon>
        <taxon>Alphaproteobacteria</taxon>
        <taxon>Sphingomonadales</taxon>
        <taxon>Sphingomonadaceae</taxon>
        <taxon>Tardibacter</taxon>
    </lineage>
</organism>
<dbReference type="SUPFAM" id="SSF56784">
    <property type="entry name" value="HAD-like"/>
    <property type="match status" value="1"/>
</dbReference>
<comment type="similarity">
    <text evidence="1 3">Belongs to the HAD-like hydrolase superfamily. S-2-haloalkanoic acid dehalogenase family.</text>
</comment>
<dbReference type="GO" id="GO:0018784">
    <property type="term" value="F:(S)-2-haloacid dehalogenase activity"/>
    <property type="evidence" value="ECO:0007669"/>
    <property type="project" value="UniProtKB-UniRule"/>
</dbReference>
<dbReference type="EC" id="3.8.1.2" evidence="3"/>
<sequence length="230" mass="25686">MANFHPPLKAVAFDAYGTLFDVYSVGATADRFFPGRGETLAQLWRDKQIEYTRLRTLCDKYVSFWQVTEDALTFACLRLNLTVTPPQRAELLDQYRRLKAYDENSGALKRLNAMGLPLAILSNGDPEMLADAVSAAGLGSHFDHLLSVDSVQRFKTAPEAYQLGPDALGFRPEEILFASSNGWDIAGATWFGYTTFWVNRTAQPMEQLGVRAHAEGRSLDDLVKFVAQRV</sequence>
<dbReference type="EMBL" id="CP018223">
    <property type="protein sequence ID" value="API61420.1"/>
    <property type="molecule type" value="Genomic_DNA"/>
</dbReference>
<dbReference type="Gene3D" id="1.10.150.240">
    <property type="entry name" value="Putative phosphatase, domain 2"/>
    <property type="match status" value="1"/>
</dbReference>
<geneLocation type="plasmid" evidence="5">
    <name>phsl2</name>
</geneLocation>
<comment type="function">
    <text evidence="3">Catalyzes the hydrolytic dehalogenation of small (S)-2-haloalkanoic acids to yield the corresponding (R)-2-hydroxyalkanoic acids.</text>
</comment>
<keyword evidence="5" id="KW-1185">Reference proteome</keyword>
<reference evidence="4 5" key="1">
    <citation type="submission" date="2016-11" db="EMBL/GenBank/DDBJ databases">
        <title>Complete Genome Sequence of alachlor-degrading Sphingomonas sp. strain JJ-A5.</title>
        <authorList>
            <person name="Lee H."/>
            <person name="Ka J.-O."/>
        </authorList>
    </citation>
    <scope>NUCLEOTIDE SEQUENCE [LARGE SCALE GENOMIC DNA]</scope>
    <source>
        <strain evidence="4 5">JJ-A5</strain>
        <plasmid evidence="5">phsl2</plasmid>
    </source>
</reference>